<feature type="compositionally biased region" description="Low complexity" evidence="10">
    <location>
        <begin position="1493"/>
        <end position="1503"/>
    </location>
</feature>
<comment type="subcellular location">
    <subcellularLocation>
        <location evidence="2">Cell projection</location>
        <location evidence="2">Cilium</location>
    </subcellularLocation>
</comment>
<feature type="region of interest" description="Disordered" evidence="10">
    <location>
        <begin position="1669"/>
        <end position="1689"/>
    </location>
</feature>
<feature type="compositionally biased region" description="Basic and acidic residues" evidence="10">
    <location>
        <begin position="1000"/>
        <end position="1020"/>
    </location>
</feature>
<reference evidence="11 12" key="1">
    <citation type="submission" date="2023-11" db="EMBL/GenBank/DDBJ databases">
        <authorList>
            <person name="Okamura Y."/>
        </authorList>
    </citation>
    <scope>NUCLEOTIDE SEQUENCE [LARGE SCALE GENOMIC DNA]</scope>
</reference>
<comment type="similarity">
    <text evidence="3">Belongs to the DNAAF1 family.</text>
</comment>
<dbReference type="InterPro" id="IPR001611">
    <property type="entry name" value="Leu-rich_rpt"/>
</dbReference>
<gene>
    <name evidence="11" type="ORF">LNINA_LOCUS911</name>
</gene>
<keyword evidence="5" id="KW-0677">Repeat</keyword>
<feature type="region of interest" description="Disordered" evidence="10">
    <location>
        <begin position="683"/>
        <end position="731"/>
    </location>
</feature>
<feature type="compositionally biased region" description="Basic and acidic residues" evidence="10">
    <location>
        <begin position="1078"/>
        <end position="1087"/>
    </location>
</feature>
<accession>A0AAV1IUR7</accession>
<dbReference type="Gene3D" id="3.80.10.10">
    <property type="entry name" value="Ribonuclease Inhibitor"/>
    <property type="match status" value="2"/>
</dbReference>
<dbReference type="InterPro" id="IPR032675">
    <property type="entry name" value="LRR_dom_sf"/>
</dbReference>
<keyword evidence="7" id="KW-0966">Cell projection</keyword>
<feature type="compositionally biased region" description="Basic and acidic residues" evidence="10">
    <location>
        <begin position="705"/>
        <end position="731"/>
    </location>
</feature>
<feature type="region of interest" description="Disordered" evidence="10">
    <location>
        <begin position="1000"/>
        <end position="1039"/>
    </location>
</feature>
<feature type="region of interest" description="Disordered" evidence="10">
    <location>
        <begin position="1493"/>
        <end position="1551"/>
    </location>
</feature>
<comment type="function">
    <text evidence="1">Cilium-specific protein required for cilia structures.</text>
</comment>
<evidence type="ECO:0000313" key="12">
    <source>
        <dbReference type="Proteomes" id="UP001497472"/>
    </source>
</evidence>
<keyword evidence="6" id="KW-0969">Cilium</keyword>
<feature type="coiled-coil region" evidence="9">
    <location>
        <begin position="519"/>
        <end position="546"/>
    </location>
</feature>
<feature type="compositionally biased region" description="Basic and acidic residues" evidence="10">
    <location>
        <begin position="1523"/>
        <end position="1543"/>
    </location>
</feature>
<sequence>MNSDFNRNDGGFIESKRRELKEFFKDAKFPQEVIDKVIENELKPLTEGIPTNVSYIAASGSGDVKSEYDVMSGQPFTNVADYNKPLNVDEVKDLIKDNPIIAEKARQIQIKTDEDGRSKGSTVPYDQITIDTFDKMTLDLNSAAGDVEKIRNIKYKNMQALFKSAEEFQFRKSIHEPCNDNSGSETLNSSSDEIEFQTIDKVVTELTNKSYETRFNETRDMLQKMADKYDDPEQMENENELRKLIIHEDPILKDSSSTLIKGQIRRSTFDEVKETFLINEAMNISLVDNPLKPDLSCKKLDAKPVIVKADDVVLSVEDVFPKTFEAKLKDTEKALKDINSILNPIVHKEEVQTYNGQIIQESKSIKQQLQGTQRHRKDKNGNQFDGKNEEILQNRLESILEIGNKDNNELEFKEMKNLARNIVDGAENLSLLIREDITNKLNSMNELLNDVNVALENSRKSNLVYQKLREESEERIKARNVKDDNRKNITNDTKDETTESVAVPNDKEIDCSSLSQSDLDGINLAISNLNSEIKCHEERINKSKASCEMRTTECHNFIKEVNDVLKISHQVLHPNQTILECTSNTPQDAIRDSKTDISNEKTVQPPKEMLNEVNTDESNTTMSQYKQHELDRNKRISDLLNDIKGKMRDNKEVLRLANNLLRGGPVKKDVEGAKKVYELPIESDNGAQGDHVRSGSRDVGIPKATEVEEPTKLSDKKDENDEKKIKEKEEDQKRHVEFKLTMEKEMEEKMRGPRMTKEFIRNHCKQHKLYCTPYLNDILYLHFKGFSKIENLEEYTGLKCIFLENNGIQRIEGLDTLSELKCLYLHYNIVRKIENLDGCPKLDTLNLDHNFVTKIENLDVVPDLHTLSIGHNMLTTAADLDHLRTCRNLSVLDLSYNRLEDPLIIDILADMNILKVLVLTGNPVVRNIQAYRKTLTLRLKELLNLDNRPVFPRDRACAEAWQRGGVQEEIAERKRWIARDQEKVMESVRYLIRMRDENKAKREAREREEREKLGLPPKEEEQVDIEENPSILEDKFGPAIVETRDGVAVDMLTASEAEDSTSEDSSESDIDNDDDGESTSKIEWSEIEKGKALVQELRDESQNEANSYWPGFCKPPTPTTALGNMQFSSDAQALNALLFNQGSHTTSKKSKQCFDGRKTLNTKITQIDNIKSPQQDERKKPLIEIIDEYNKKSENTTQFVVRQEMERNITETESAIIDLDKKLLIEKCSVSKSKFLEQNKNDKGMKIIEIKENDKQIPDCEDNYSNNHNESKTENKDDIKSNEQYKNKRLDIFDSEGVERKQNAEKSEGDGVALINFLANENLVDTSDEALQPSIEDMEIFAELEREQIERDARIARGEPAVDPMKHYDKKIMDDFHKSVERVPADEVAEKSYVTTYKKDNAFDRIALSQLTMGERPGDKETYSAGAAAQNPNKIKLTHVPGAVLFEYVDKQKPIDVHYEIGEEQIDSARFELNSRAVYFGFDSVALSEDTQSINIDSDSNSSGEFDEMAKQDPKRNRPKTAVNRERERGDENVEDSHARQIREPSTSDYEAKRSIIDAINSYEDKRFPSQGTNYADMEENARIEESVAAEILDRTQRYEEAEYYRRCGAVSSHAGRVDNRTNAIIETISGQLDNQYTLPEVSQIIDAHIDLAEQRWRAGEFVHFVPSPPESIVEDGDHDATLTPSDDTSYEDTLTEDNVEKMITIDEADDSGIGHDDKCNDIVVKDDTNGKNDDACENDVFEDCVDADKCEGGEGDESYTLEMKLALGKE</sequence>
<evidence type="ECO:0000256" key="8">
    <source>
        <dbReference type="ARBA" id="ARBA00024433"/>
    </source>
</evidence>
<feature type="region of interest" description="Disordered" evidence="10">
    <location>
        <begin position="1258"/>
        <end position="1283"/>
    </location>
</feature>
<dbReference type="PANTHER" id="PTHR45973:SF9">
    <property type="entry name" value="LEUCINE-RICH REPEAT-CONTAINING PROTEIN 46"/>
    <property type="match status" value="1"/>
</dbReference>
<dbReference type="Proteomes" id="UP001497472">
    <property type="component" value="Unassembled WGS sequence"/>
</dbReference>
<organism evidence="11 12">
    <name type="scientific">Leptosia nina</name>
    <dbReference type="NCBI Taxonomy" id="320188"/>
    <lineage>
        <taxon>Eukaryota</taxon>
        <taxon>Metazoa</taxon>
        <taxon>Ecdysozoa</taxon>
        <taxon>Arthropoda</taxon>
        <taxon>Hexapoda</taxon>
        <taxon>Insecta</taxon>
        <taxon>Pterygota</taxon>
        <taxon>Neoptera</taxon>
        <taxon>Endopterygota</taxon>
        <taxon>Lepidoptera</taxon>
        <taxon>Glossata</taxon>
        <taxon>Ditrysia</taxon>
        <taxon>Papilionoidea</taxon>
        <taxon>Pieridae</taxon>
        <taxon>Pierinae</taxon>
        <taxon>Leptosia</taxon>
    </lineage>
</organism>
<evidence type="ECO:0000256" key="1">
    <source>
        <dbReference type="ARBA" id="ARBA00003843"/>
    </source>
</evidence>
<protein>
    <recommendedName>
        <fullName evidence="8">Dynein axonemal assembly factor 1 homolog</fullName>
    </recommendedName>
</protein>
<keyword evidence="4" id="KW-0433">Leucine-rich repeat</keyword>
<feature type="compositionally biased region" description="Basic and acidic residues" evidence="10">
    <location>
        <begin position="1269"/>
        <end position="1283"/>
    </location>
</feature>
<comment type="caution">
    <text evidence="11">The sequence shown here is derived from an EMBL/GenBank/DDBJ whole genome shotgun (WGS) entry which is preliminary data.</text>
</comment>
<dbReference type="PROSITE" id="PS51450">
    <property type="entry name" value="LRR"/>
    <property type="match status" value="3"/>
</dbReference>
<evidence type="ECO:0000256" key="5">
    <source>
        <dbReference type="ARBA" id="ARBA00022737"/>
    </source>
</evidence>
<name>A0AAV1IUR7_9NEOP</name>
<dbReference type="InterPro" id="IPR050576">
    <property type="entry name" value="Cilia_flagella_integrity"/>
</dbReference>
<feature type="compositionally biased region" description="Acidic residues" evidence="10">
    <location>
        <begin position="1056"/>
        <end position="1077"/>
    </location>
</feature>
<dbReference type="SMART" id="SM00365">
    <property type="entry name" value="LRR_SD22"/>
    <property type="match status" value="4"/>
</dbReference>
<evidence type="ECO:0000256" key="2">
    <source>
        <dbReference type="ARBA" id="ARBA00004138"/>
    </source>
</evidence>
<evidence type="ECO:0000256" key="3">
    <source>
        <dbReference type="ARBA" id="ARBA00006453"/>
    </source>
</evidence>
<evidence type="ECO:0000256" key="7">
    <source>
        <dbReference type="ARBA" id="ARBA00023273"/>
    </source>
</evidence>
<dbReference type="SUPFAM" id="SSF52075">
    <property type="entry name" value="Outer arm dynein light chain 1"/>
    <property type="match status" value="1"/>
</dbReference>
<evidence type="ECO:0000256" key="4">
    <source>
        <dbReference type="ARBA" id="ARBA00022614"/>
    </source>
</evidence>
<keyword evidence="12" id="KW-1185">Reference proteome</keyword>
<feature type="region of interest" description="Disordered" evidence="10">
    <location>
        <begin position="1055"/>
        <end position="1087"/>
    </location>
</feature>
<evidence type="ECO:0000256" key="10">
    <source>
        <dbReference type="SAM" id="MobiDB-lite"/>
    </source>
</evidence>
<dbReference type="EMBL" id="CAVLEF010000002">
    <property type="protein sequence ID" value="CAK1540891.1"/>
    <property type="molecule type" value="Genomic_DNA"/>
</dbReference>
<dbReference type="Pfam" id="PF14580">
    <property type="entry name" value="LRR_9"/>
    <property type="match status" value="1"/>
</dbReference>
<evidence type="ECO:0000256" key="6">
    <source>
        <dbReference type="ARBA" id="ARBA00023069"/>
    </source>
</evidence>
<dbReference type="PANTHER" id="PTHR45973">
    <property type="entry name" value="PROTEIN PHOSPHATASE 1 REGULATORY SUBUNIT SDS22-RELATED"/>
    <property type="match status" value="1"/>
</dbReference>
<proteinExistence type="inferred from homology"/>
<evidence type="ECO:0000313" key="11">
    <source>
        <dbReference type="EMBL" id="CAK1540891.1"/>
    </source>
</evidence>
<dbReference type="GO" id="GO:0005929">
    <property type="term" value="C:cilium"/>
    <property type="evidence" value="ECO:0007669"/>
    <property type="project" value="UniProtKB-SubCell"/>
</dbReference>
<keyword evidence="9" id="KW-0175">Coiled coil</keyword>
<evidence type="ECO:0000256" key="9">
    <source>
        <dbReference type="SAM" id="Coils"/>
    </source>
</evidence>
<dbReference type="FunFam" id="3.80.10.10:FF:000166">
    <property type="entry name" value="Dynein assembly factor 1, axonemal"/>
    <property type="match status" value="1"/>
</dbReference>
<feature type="region of interest" description="Disordered" evidence="10">
    <location>
        <begin position="365"/>
        <end position="388"/>
    </location>
</feature>